<name>A0AA46I6C7_9FUSO</name>
<dbReference type="PANTHER" id="PTHR45625">
    <property type="entry name" value="PEPTIDYL-PROLYL CIS-TRANS ISOMERASE-RELATED"/>
    <property type="match status" value="1"/>
</dbReference>
<feature type="domain" description="PPIase cyclophilin-type" evidence="4">
    <location>
        <begin position="40"/>
        <end position="162"/>
    </location>
</feature>
<accession>A0AA46I6C7</accession>
<feature type="signal peptide" evidence="3">
    <location>
        <begin position="1"/>
        <end position="19"/>
    </location>
</feature>
<dbReference type="PANTHER" id="PTHR45625:SF4">
    <property type="entry name" value="PEPTIDYLPROLYL ISOMERASE DOMAIN AND WD REPEAT-CONTAINING PROTEIN 1"/>
    <property type="match status" value="1"/>
</dbReference>
<evidence type="ECO:0000313" key="6">
    <source>
        <dbReference type="Proteomes" id="UP000294678"/>
    </source>
</evidence>
<gene>
    <name evidence="5" type="ORF">EV215_0219</name>
</gene>
<comment type="function">
    <text evidence="3">PPIases accelerate the folding of proteins. It catalyzes the cis-trans isomerization of proline imidic peptide bonds in oligopeptides.</text>
</comment>
<dbReference type="Proteomes" id="UP000294678">
    <property type="component" value="Unassembled WGS sequence"/>
</dbReference>
<dbReference type="CDD" id="cd00317">
    <property type="entry name" value="cyclophilin"/>
    <property type="match status" value="1"/>
</dbReference>
<evidence type="ECO:0000256" key="3">
    <source>
        <dbReference type="RuleBase" id="RU363019"/>
    </source>
</evidence>
<dbReference type="GO" id="GO:0003755">
    <property type="term" value="F:peptidyl-prolyl cis-trans isomerase activity"/>
    <property type="evidence" value="ECO:0007669"/>
    <property type="project" value="UniProtKB-UniRule"/>
</dbReference>
<comment type="caution">
    <text evidence="5">The sequence shown here is derived from an EMBL/GenBank/DDBJ whole genome shotgun (WGS) entry which is preliminary data.</text>
</comment>
<feature type="chain" id="PRO_5041490422" description="Peptidyl-prolyl cis-trans isomerase" evidence="3">
    <location>
        <begin position="20"/>
        <end position="207"/>
    </location>
</feature>
<organism evidence="5 6">
    <name type="scientific">Hypnocyclicus thermotrophus</name>
    <dbReference type="NCBI Taxonomy" id="1627895"/>
    <lineage>
        <taxon>Bacteria</taxon>
        <taxon>Fusobacteriati</taxon>
        <taxon>Fusobacteriota</taxon>
        <taxon>Fusobacteriia</taxon>
        <taxon>Fusobacteriales</taxon>
        <taxon>Fusobacteriaceae</taxon>
        <taxon>Hypnocyclicus</taxon>
    </lineage>
</organism>
<evidence type="ECO:0000259" key="4">
    <source>
        <dbReference type="PROSITE" id="PS50072"/>
    </source>
</evidence>
<dbReference type="PROSITE" id="PS00170">
    <property type="entry name" value="CSA_PPIASE_1"/>
    <property type="match status" value="1"/>
</dbReference>
<dbReference type="SUPFAM" id="SSF50891">
    <property type="entry name" value="Cyclophilin-like"/>
    <property type="match status" value="1"/>
</dbReference>
<dbReference type="Pfam" id="PF00160">
    <property type="entry name" value="Pro_isomerase"/>
    <property type="match status" value="1"/>
</dbReference>
<keyword evidence="1 3" id="KW-0697">Rotamase</keyword>
<sequence>MNIKKILLFIIMIPLIACSSLSTKNENKNDIRAVIKTNKGDINLFLYPEAAPIAVTNFINLSINGFYNNLTFHRVIRGFMIQGGDPNADGTGGPGYSFEDEFVDWLDFYNSGMLAMANSGPNTNGSQFFITENPADRLNKVHTIFGEIVSTSDEKIVKTIEKGDKILSIEIKGDYSWLFEKYADRIAEWNKILEKNNFLKKERSENE</sequence>
<dbReference type="InterPro" id="IPR002130">
    <property type="entry name" value="Cyclophilin-type_PPIase_dom"/>
</dbReference>
<protein>
    <recommendedName>
        <fullName evidence="3">Peptidyl-prolyl cis-trans isomerase</fullName>
        <shortName evidence="3">PPIase</shortName>
        <ecNumber evidence="3">5.2.1.8</ecNumber>
    </recommendedName>
</protein>
<evidence type="ECO:0000256" key="2">
    <source>
        <dbReference type="ARBA" id="ARBA00023235"/>
    </source>
</evidence>
<comment type="catalytic activity">
    <reaction evidence="3">
        <text>[protein]-peptidylproline (omega=180) = [protein]-peptidylproline (omega=0)</text>
        <dbReference type="Rhea" id="RHEA:16237"/>
        <dbReference type="Rhea" id="RHEA-COMP:10747"/>
        <dbReference type="Rhea" id="RHEA-COMP:10748"/>
        <dbReference type="ChEBI" id="CHEBI:83833"/>
        <dbReference type="ChEBI" id="CHEBI:83834"/>
        <dbReference type="EC" id="5.2.1.8"/>
    </reaction>
</comment>
<dbReference type="EMBL" id="SOBG01000001">
    <property type="protein sequence ID" value="TDT72414.1"/>
    <property type="molecule type" value="Genomic_DNA"/>
</dbReference>
<dbReference type="InterPro" id="IPR044666">
    <property type="entry name" value="Cyclophilin_A-like"/>
</dbReference>
<dbReference type="Gene3D" id="2.40.100.10">
    <property type="entry name" value="Cyclophilin-like"/>
    <property type="match status" value="1"/>
</dbReference>
<keyword evidence="3" id="KW-0732">Signal</keyword>
<reference evidence="5 6" key="1">
    <citation type="submission" date="2019-03" db="EMBL/GenBank/DDBJ databases">
        <title>Genomic Encyclopedia of Type Strains, Phase IV (KMG-IV): sequencing the most valuable type-strain genomes for metagenomic binning, comparative biology and taxonomic classification.</title>
        <authorList>
            <person name="Goeker M."/>
        </authorList>
    </citation>
    <scope>NUCLEOTIDE SEQUENCE [LARGE SCALE GENOMIC DNA]</scope>
    <source>
        <strain evidence="5 6">DSM 100055</strain>
    </source>
</reference>
<dbReference type="PROSITE" id="PS50072">
    <property type="entry name" value="CSA_PPIASE_2"/>
    <property type="match status" value="1"/>
</dbReference>
<evidence type="ECO:0000256" key="1">
    <source>
        <dbReference type="ARBA" id="ARBA00023110"/>
    </source>
</evidence>
<dbReference type="PRINTS" id="PR00153">
    <property type="entry name" value="CSAPPISMRASE"/>
</dbReference>
<dbReference type="GO" id="GO:0006457">
    <property type="term" value="P:protein folding"/>
    <property type="evidence" value="ECO:0007669"/>
    <property type="project" value="InterPro"/>
</dbReference>
<dbReference type="AlphaFoldDB" id="A0AA46I6C7"/>
<dbReference type="RefSeq" id="WP_243832372.1">
    <property type="nucleotide sequence ID" value="NZ_SOBG01000001.1"/>
</dbReference>
<comment type="similarity">
    <text evidence="3">Belongs to the cyclophilin-type PPIase family.</text>
</comment>
<dbReference type="InterPro" id="IPR020892">
    <property type="entry name" value="Cyclophilin-type_PPIase_CS"/>
</dbReference>
<dbReference type="InterPro" id="IPR029000">
    <property type="entry name" value="Cyclophilin-like_dom_sf"/>
</dbReference>
<dbReference type="EC" id="5.2.1.8" evidence="3"/>
<keyword evidence="2 3" id="KW-0413">Isomerase</keyword>
<proteinExistence type="inferred from homology"/>
<evidence type="ECO:0000313" key="5">
    <source>
        <dbReference type="EMBL" id="TDT72414.1"/>
    </source>
</evidence>
<keyword evidence="6" id="KW-1185">Reference proteome</keyword>